<dbReference type="InterPro" id="IPR011004">
    <property type="entry name" value="Trimer_LpxA-like_sf"/>
</dbReference>
<keyword evidence="5 7" id="KW-0012">Acyltransferase</keyword>
<comment type="caution">
    <text evidence="7">The sequence shown here is derived from an EMBL/GenBank/DDBJ whole genome shotgun (WGS) entry which is preliminary data.</text>
</comment>
<keyword evidence="3 7" id="KW-0808">Transferase</keyword>
<dbReference type="PANTHER" id="PTHR43480">
    <property type="entry name" value="ACYL-[ACYL-CARRIER-PROTEIN]--UDP-N-ACETYLGLUCOSAMINE O-ACYLTRANSFERASE"/>
    <property type="match status" value="1"/>
</dbReference>
<dbReference type="NCBIfam" id="TIGR01852">
    <property type="entry name" value="lipid_A_lpxA"/>
    <property type="match status" value="1"/>
</dbReference>
<dbReference type="NCBIfam" id="NF003657">
    <property type="entry name" value="PRK05289.1"/>
    <property type="match status" value="1"/>
</dbReference>
<dbReference type="Gene3D" id="1.20.1180.10">
    <property type="entry name" value="Udp N-acetylglucosamine O-acyltransferase, C-terminal domain"/>
    <property type="match status" value="1"/>
</dbReference>
<evidence type="ECO:0000256" key="3">
    <source>
        <dbReference type="ARBA" id="ARBA00022679"/>
    </source>
</evidence>
<dbReference type="PANTHER" id="PTHR43480:SF1">
    <property type="entry name" value="ACYL-[ACYL-CARRIER-PROTEIN]--UDP-N-ACETYLGLUCOSAMINE O-ACYLTRANSFERASE, MITOCHONDRIAL-RELATED"/>
    <property type="match status" value="1"/>
</dbReference>
<gene>
    <name evidence="7" type="ORF">D5396_20600</name>
</gene>
<dbReference type="RefSeq" id="WP_112165053.1">
    <property type="nucleotide sequence ID" value="NZ_JYDE01000008.1"/>
</dbReference>
<evidence type="ECO:0000256" key="4">
    <source>
        <dbReference type="ARBA" id="ARBA00023098"/>
    </source>
</evidence>
<reference evidence="7 8" key="1">
    <citation type="submission" date="2018-09" db="EMBL/GenBank/DDBJ databases">
        <authorList>
            <person name="Le Fleche-Mateos A."/>
        </authorList>
    </citation>
    <scope>NUCLEOTIDE SEQUENCE [LARGE SCALE GENOMIC DNA]</scope>
    <source>
        <strain evidence="7 8">DSM 30078</strain>
    </source>
</reference>
<evidence type="ECO:0000256" key="5">
    <source>
        <dbReference type="ARBA" id="ARBA00023315"/>
    </source>
</evidence>
<dbReference type="EC" id="2.3.1.129" evidence="7"/>
<evidence type="ECO:0000313" key="7">
    <source>
        <dbReference type="EMBL" id="RJT09715.1"/>
    </source>
</evidence>
<proteinExistence type="predicted"/>
<evidence type="ECO:0000256" key="2">
    <source>
        <dbReference type="ARBA" id="ARBA00022556"/>
    </source>
</evidence>
<sequence length="263" mass="28156">MISSSATIAASSIIEPGVIIGPHVVVGPFCFISAGVRIGEGTVIASHVVINGNTTLGRENRIGMGSSVGEISQDLKYDGEPARLEIGDGNEIGRHSTLHRGTAQGGSVTRIGNQNIFQAGVHIGHDCQVGDHTTMGDHSGLAGHVTLGDYSQLGALCAVHQFCIVGTGSRLLDNTCVVQDVPPYVLANGNRAVPLGINERAQAFARATADEQRVIHHLYDLLYHQQEPVDVVKLEIERLSVEYPMLRQFNDFFTRSTRGIIRG</sequence>
<name>A0ABX9NVV0_9GAMM</name>
<evidence type="ECO:0000256" key="1">
    <source>
        <dbReference type="ARBA" id="ARBA00022516"/>
    </source>
</evidence>
<dbReference type="SUPFAM" id="SSF51161">
    <property type="entry name" value="Trimeric LpxA-like enzymes"/>
    <property type="match status" value="1"/>
</dbReference>
<evidence type="ECO:0000259" key="6">
    <source>
        <dbReference type="Pfam" id="PF13720"/>
    </source>
</evidence>
<dbReference type="InterPro" id="IPR010137">
    <property type="entry name" value="Lipid_A_LpxA"/>
</dbReference>
<dbReference type="PIRSF" id="PIRSF000456">
    <property type="entry name" value="UDP-GlcNAc_acltr"/>
    <property type="match status" value="1"/>
</dbReference>
<dbReference type="EMBL" id="RAHG01000014">
    <property type="protein sequence ID" value="RJT09715.1"/>
    <property type="molecule type" value="Genomic_DNA"/>
</dbReference>
<dbReference type="InterPro" id="IPR037157">
    <property type="entry name" value="Acetyltransf_C_sf"/>
</dbReference>
<evidence type="ECO:0000313" key="8">
    <source>
        <dbReference type="Proteomes" id="UP000284119"/>
    </source>
</evidence>
<keyword evidence="2" id="KW-0441">Lipid A biosynthesis</keyword>
<dbReference type="InterPro" id="IPR029098">
    <property type="entry name" value="Acetyltransf_C"/>
</dbReference>
<accession>A0ABX9NVV0</accession>
<keyword evidence="1" id="KW-0444">Lipid biosynthesis</keyword>
<dbReference type="Proteomes" id="UP000284119">
    <property type="component" value="Unassembled WGS sequence"/>
</dbReference>
<dbReference type="Pfam" id="PF13720">
    <property type="entry name" value="Acetyltransf_11"/>
    <property type="match status" value="1"/>
</dbReference>
<feature type="domain" description="UDP N-acetylglucosamine O-acyltransferase C-terminal" evidence="6">
    <location>
        <begin position="180"/>
        <end position="261"/>
    </location>
</feature>
<protein>
    <submittedName>
        <fullName evidence="7">Acyl-ACP--UDP-N-acetylglucosamine O-acyltransferase</fullName>
        <ecNumber evidence="7">2.3.1.129</ecNumber>
    </submittedName>
</protein>
<keyword evidence="4" id="KW-0443">Lipid metabolism</keyword>
<dbReference type="GO" id="GO:0008780">
    <property type="term" value="F:acyl-[acyl-carrier-protein]-UDP-N-acetylglucosamine O-acyltransferase activity"/>
    <property type="evidence" value="ECO:0007669"/>
    <property type="project" value="UniProtKB-EC"/>
</dbReference>
<dbReference type="Gene3D" id="2.160.10.10">
    <property type="entry name" value="Hexapeptide repeat proteins"/>
    <property type="match status" value="1"/>
</dbReference>
<organism evidence="7 8">
    <name type="scientific">Rahnella inusitata</name>
    <dbReference type="NCBI Taxonomy" id="58169"/>
    <lineage>
        <taxon>Bacteria</taxon>
        <taxon>Pseudomonadati</taxon>
        <taxon>Pseudomonadota</taxon>
        <taxon>Gammaproteobacteria</taxon>
        <taxon>Enterobacterales</taxon>
        <taxon>Yersiniaceae</taxon>
        <taxon>Rahnella</taxon>
    </lineage>
</organism>
<keyword evidence="8" id="KW-1185">Reference proteome</keyword>